<accession>A0A4Q5IWX5</accession>
<dbReference type="EMBL" id="SDPU01000035">
    <property type="protein sequence ID" value="RYU09698.1"/>
    <property type="molecule type" value="Genomic_DNA"/>
</dbReference>
<feature type="region of interest" description="Disordered" evidence="1">
    <location>
        <begin position="96"/>
        <end position="152"/>
    </location>
</feature>
<dbReference type="Proteomes" id="UP000291189">
    <property type="component" value="Unassembled WGS sequence"/>
</dbReference>
<evidence type="ECO:0000313" key="3">
    <source>
        <dbReference type="EMBL" id="RYU09698.1"/>
    </source>
</evidence>
<feature type="domain" description="ScoMcrA-like N-terminal head" evidence="2">
    <location>
        <begin position="7"/>
        <end position="88"/>
    </location>
</feature>
<reference evidence="3 4" key="1">
    <citation type="submission" date="2019-01" db="EMBL/GenBank/DDBJ databases">
        <title>Nocardioides guangzhouensis sp. nov., an actinobacterium isolated from soil.</title>
        <authorList>
            <person name="Fu Y."/>
            <person name="Cai Y."/>
            <person name="Lin Z."/>
            <person name="Chen P."/>
        </authorList>
    </citation>
    <scope>NUCLEOTIDE SEQUENCE [LARGE SCALE GENOMIC DNA]</scope>
    <source>
        <strain evidence="3 4">NBRC 105384</strain>
    </source>
</reference>
<dbReference type="AlphaFoldDB" id="A0A4Q5IWX5"/>
<protein>
    <recommendedName>
        <fullName evidence="2">ScoMcrA-like N-terminal head domain-containing protein</fullName>
    </recommendedName>
</protein>
<comment type="caution">
    <text evidence="3">The sequence shown here is derived from an EMBL/GenBank/DDBJ whole genome shotgun (WGS) entry which is preliminary data.</text>
</comment>
<dbReference type="Pfam" id="PF26345">
    <property type="entry name" value="ScoMcrA_N"/>
    <property type="match status" value="1"/>
</dbReference>
<dbReference type="RefSeq" id="WP_129989463.1">
    <property type="nucleotide sequence ID" value="NZ_SDPU01000035.1"/>
</dbReference>
<name>A0A4Q5IWX5_9ACTN</name>
<evidence type="ECO:0000313" key="4">
    <source>
        <dbReference type="Proteomes" id="UP000291189"/>
    </source>
</evidence>
<dbReference type="InterPro" id="IPR058807">
    <property type="entry name" value="ScoMcrA_N"/>
</dbReference>
<gene>
    <name evidence="3" type="ORF">ETU37_22000</name>
</gene>
<organism evidence="3 4">
    <name type="scientific">Nocardioides iriomotensis</name>
    <dbReference type="NCBI Taxonomy" id="715784"/>
    <lineage>
        <taxon>Bacteria</taxon>
        <taxon>Bacillati</taxon>
        <taxon>Actinomycetota</taxon>
        <taxon>Actinomycetes</taxon>
        <taxon>Propionibacteriales</taxon>
        <taxon>Nocardioidaceae</taxon>
        <taxon>Nocardioides</taxon>
    </lineage>
</organism>
<feature type="compositionally biased region" description="Low complexity" evidence="1">
    <location>
        <begin position="119"/>
        <end position="152"/>
    </location>
</feature>
<proteinExistence type="predicted"/>
<evidence type="ECO:0000256" key="1">
    <source>
        <dbReference type="SAM" id="MobiDB-lite"/>
    </source>
</evidence>
<dbReference type="OrthoDB" id="9802640at2"/>
<sequence length="175" mass="17961">MPDWSLVARSHVAAVLAEGVRLGPSEFLARYRFRRAKASTLWYGGQEFDPIAVLGVAYVQASGRGVDAADLDEPAAAQVLKTLGFDVVVDEDAMANLPRPTRRASSSTGSSGSGGSGRASGSASSGAAKTPRAPRATRTAAPAAPKRAKPADAPAKICPTCFMALPATGICDNCD</sequence>
<evidence type="ECO:0000259" key="2">
    <source>
        <dbReference type="Pfam" id="PF26345"/>
    </source>
</evidence>
<keyword evidence="4" id="KW-1185">Reference proteome</keyword>